<dbReference type="GO" id="GO:0008270">
    <property type="term" value="F:zinc ion binding"/>
    <property type="evidence" value="ECO:0007669"/>
    <property type="project" value="InterPro"/>
</dbReference>
<sequence length="161" mass="18471">MELQKWIESPLTEATIRDLVKESIRTGAESYPVKLNKFSFKTKTFDFSVGEYTVLLRLQDYNIISRYKGQDIEKLELALLSDVKLNCSCPDWKFGGWAYMGTQLDYATHKENRPPDINNPDLKGSICKHSTALLVNIKERIPAMLKLIDKARGNKYNVVKP</sequence>
<feature type="domain" description="SWIM-type" evidence="1">
    <location>
        <begin position="52"/>
        <end position="138"/>
    </location>
</feature>
<protein>
    <recommendedName>
        <fullName evidence="1">SWIM-type domain-containing protein</fullName>
    </recommendedName>
</protein>
<gene>
    <name evidence="2" type="ORF">Colly1_124</name>
</gene>
<dbReference type="InterPro" id="IPR007527">
    <property type="entry name" value="Znf_SWIM"/>
</dbReference>
<evidence type="ECO:0000259" key="1">
    <source>
        <dbReference type="PROSITE" id="PS50966"/>
    </source>
</evidence>
<reference evidence="2" key="1">
    <citation type="submission" date="2020-07" db="EMBL/GenBank/DDBJ databases">
        <title>Highly diverse flavobacterial phages as mortality factor during North Sea spring blooms.</title>
        <authorList>
            <person name="Bartlau N."/>
            <person name="Wichels A."/>
            <person name="Krohne G."/>
            <person name="Adriaenssens E.M."/>
            <person name="Heins A."/>
            <person name="Fuchs B.M."/>
            <person name="Amann R."/>
            <person name="Moraru C."/>
        </authorList>
    </citation>
    <scope>NUCLEOTIDE SEQUENCE</scope>
</reference>
<proteinExistence type="predicted"/>
<dbReference type="Proteomes" id="UP000693899">
    <property type="component" value="Segment"/>
</dbReference>
<accession>A0A8E4UXU4</accession>
<evidence type="ECO:0000313" key="2">
    <source>
        <dbReference type="EMBL" id="QQO97223.1"/>
    </source>
</evidence>
<name>A0A8E4UXU4_9CAUD</name>
<dbReference type="PROSITE" id="PS50966">
    <property type="entry name" value="ZF_SWIM"/>
    <property type="match status" value="1"/>
</dbReference>
<dbReference type="Pfam" id="PF04434">
    <property type="entry name" value="SWIM"/>
    <property type="match status" value="1"/>
</dbReference>
<organism evidence="2 3">
    <name type="scientific">Maribacter phage Colly_1</name>
    <dbReference type="NCBI Taxonomy" id="2745691"/>
    <lineage>
        <taxon>Viruses</taxon>
        <taxon>Duplodnaviria</taxon>
        <taxon>Heunggongvirae</taxon>
        <taxon>Uroviricota</taxon>
        <taxon>Caudoviricetes</taxon>
        <taxon>Molycolviridae</taxon>
        <taxon>Mollyvirus</taxon>
        <taxon>Mollyvirus colly</taxon>
    </lineage>
</organism>
<evidence type="ECO:0000313" key="3">
    <source>
        <dbReference type="Proteomes" id="UP000693899"/>
    </source>
</evidence>
<keyword evidence="3" id="KW-1185">Reference proteome</keyword>
<dbReference type="EMBL" id="MT732450">
    <property type="protein sequence ID" value="QQO97223.1"/>
    <property type="molecule type" value="Genomic_DNA"/>
</dbReference>